<keyword evidence="5" id="KW-0547">Nucleotide-binding</keyword>
<dbReference type="Pfam" id="PF04280">
    <property type="entry name" value="Tim44"/>
    <property type="match status" value="1"/>
</dbReference>
<accession>A0A834KMJ0</accession>
<evidence type="ECO:0000256" key="14">
    <source>
        <dbReference type="ARBA" id="ARBA00063163"/>
    </source>
</evidence>
<evidence type="ECO:0000259" key="18">
    <source>
        <dbReference type="SMART" id="SM00978"/>
    </source>
</evidence>
<evidence type="ECO:0000256" key="3">
    <source>
        <dbReference type="ARBA" id="ARBA00022448"/>
    </source>
</evidence>
<evidence type="ECO:0000256" key="17">
    <source>
        <dbReference type="SAM" id="Coils"/>
    </source>
</evidence>
<sequence>MIIPNFVTCRISLVGIARSTQSQRRFRNGSREHSSSRNPLLRTTCFHLPDIQSLSIRSYSNPARRPSFFSQFVENIKQEMQKNKEMKESLKKFREEAEKLEQSEALRSARQKFQAVESEASKGSEAIKEKLDSLKEKVQEVIEEASKSELGKKAGQLGEEITKSAKGAAETISEKSQALGKTGAFQTISQTAEVVRKELDHQGMQGRVYVPLTKLRKRKEIVDISLDEKQFQPNMDARGVELHKDSKFFQSWQNFKDNNPYMNKVLDWKIKYEESDNPVIRASRFFTEKVSYMVGGMFQKTDLSETLTEICKLDPSFDKNQFLRDCEIDIIPNILEAMVRGDLEILKDWCHEAAYNVISQPIMQVQKLGYHLDNKILDIENVDLLMGKMMEQGPVLLITFLSQQILCIRDKDNNIVEGDPERVMRFNYIWVLCRDPTELNPKAAWRLLEISCSSVKQFV</sequence>
<keyword evidence="8 16" id="KW-0653">Protein transport</keyword>
<evidence type="ECO:0000256" key="15">
    <source>
        <dbReference type="ARBA" id="ARBA00074309"/>
    </source>
</evidence>
<evidence type="ECO:0000256" key="6">
    <source>
        <dbReference type="ARBA" id="ARBA00022792"/>
    </source>
</evidence>
<evidence type="ECO:0000256" key="4">
    <source>
        <dbReference type="ARBA" id="ARBA00022553"/>
    </source>
</evidence>
<evidence type="ECO:0000256" key="12">
    <source>
        <dbReference type="ARBA" id="ARBA00023136"/>
    </source>
</evidence>
<dbReference type="PANTHER" id="PTHR10721">
    <property type="entry name" value="MITOCHONDRIAL IMPORT INNER MEMBRANE TRANSLOCASE SUBUNIT TIM44"/>
    <property type="match status" value="1"/>
</dbReference>
<evidence type="ECO:0000256" key="1">
    <source>
        <dbReference type="ARBA" id="ARBA00004443"/>
    </source>
</evidence>
<dbReference type="GO" id="GO:0051087">
    <property type="term" value="F:protein-folding chaperone binding"/>
    <property type="evidence" value="ECO:0007669"/>
    <property type="project" value="InterPro"/>
</dbReference>
<dbReference type="PANTHER" id="PTHR10721:SF1">
    <property type="entry name" value="MITOCHONDRIAL IMPORT INNER MEMBRANE TRANSLOCASE SUBUNIT TIM44"/>
    <property type="match status" value="1"/>
</dbReference>
<dbReference type="SUPFAM" id="SSF54427">
    <property type="entry name" value="NTF2-like"/>
    <property type="match status" value="1"/>
</dbReference>
<keyword evidence="12 16" id="KW-0472">Membrane</keyword>
<dbReference type="FunFam" id="3.10.450.240:FF:000001">
    <property type="entry name" value="Mitochondrial import inner membrane translocase subunit TIM44"/>
    <property type="match status" value="1"/>
</dbReference>
<keyword evidence="6 16" id="KW-0999">Mitochondrion inner membrane</keyword>
<keyword evidence="3 16" id="KW-0813">Transport</keyword>
<gene>
    <name evidence="19" type="ORF">H0235_014179</name>
</gene>
<dbReference type="GO" id="GO:0005743">
    <property type="term" value="C:mitochondrial inner membrane"/>
    <property type="evidence" value="ECO:0007669"/>
    <property type="project" value="UniProtKB-SubCell"/>
</dbReference>
<evidence type="ECO:0000256" key="2">
    <source>
        <dbReference type="ARBA" id="ARBA00009597"/>
    </source>
</evidence>
<keyword evidence="20" id="KW-1185">Reference proteome</keyword>
<evidence type="ECO:0000256" key="5">
    <source>
        <dbReference type="ARBA" id="ARBA00022741"/>
    </source>
</evidence>
<feature type="domain" description="Tim44-like" evidence="18">
    <location>
        <begin position="303"/>
        <end position="452"/>
    </location>
</feature>
<dbReference type="GO" id="GO:0005524">
    <property type="term" value="F:ATP binding"/>
    <property type="evidence" value="ECO:0007669"/>
    <property type="project" value="UniProtKB-KW"/>
</dbReference>
<protein>
    <recommendedName>
        <fullName evidence="15 16">Mitochondrial import inner membrane translocase subunit TIM44</fullName>
    </recommendedName>
</protein>
<dbReference type="PIRSF" id="PIRSF037871">
    <property type="entry name" value="TIM44"/>
    <property type="match status" value="1"/>
</dbReference>
<evidence type="ECO:0000256" key="11">
    <source>
        <dbReference type="ARBA" id="ARBA00023128"/>
    </source>
</evidence>
<evidence type="ECO:0000256" key="10">
    <source>
        <dbReference type="ARBA" id="ARBA00023010"/>
    </source>
</evidence>
<keyword evidence="7" id="KW-0067">ATP-binding</keyword>
<dbReference type="InterPro" id="IPR032710">
    <property type="entry name" value="NTF2-like_dom_sf"/>
</dbReference>
<name>A0A834KMJ0_VESPE</name>
<dbReference type="Gene3D" id="3.10.450.240">
    <property type="match status" value="1"/>
</dbReference>
<dbReference type="InterPro" id="IPR007379">
    <property type="entry name" value="Tim44-like_dom"/>
</dbReference>
<comment type="function">
    <text evidence="13">Essential component of the PAM complex, a complex required for the translocation of transit peptide-containing proteins from the inner membrane into the mitochondrial matrix in an ATP-dependent manner. Recruits mitochondrial HSP70 to drive protein translocation into the matrix using ATP as an energy source.</text>
</comment>
<feature type="coiled-coil region" evidence="17">
    <location>
        <begin position="76"/>
        <end position="148"/>
    </location>
</feature>
<reference evidence="19" key="1">
    <citation type="journal article" date="2020" name="G3 (Bethesda)">
        <title>High-Quality Assemblies for Three Invasive Social Wasps from the &lt;i&gt;Vespula&lt;/i&gt; Genus.</title>
        <authorList>
            <person name="Harrop T.W.R."/>
            <person name="Guhlin J."/>
            <person name="McLaughlin G.M."/>
            <person name="Permina E."/>
            <person name="Stockwell P."/>
            <person name="Gilligan J."/>
            <person name="Le Lec M.F."/>
            <person name="Gruber M.A.M."/>
            <person name="Quinn O."/>
            <person name="Lovegrove M."/>
            <person name="Duncan E.J."/>
            <person name="Remnant E.J."/>
            <person name="Van Eeckhoven J."/>
            <person name="Graham B."/>
            <person name="Knapp R.A."/>
            <person name="Langford K.W."/>
            <person name="Kronenberg Z."/>
            <person name="Press M.O."/>
            <person name="Eacker S.M."/>
            <person name="Wilson-Rankin E.E."/>
            <person name="Purcell J."/>
            <person name="Lester P.J."/>
            <person name="Dearden P.K."/>
        </authorList>
    </citation>
    <scope>NUCLEOTIDE SEQUENCE</scope>
    <source>
        <strain evidence="19">Volc-1</strain>
    </source>
</reference>
<comment type="caution">
    <text evidence="19">The sequence shown here is derived from an EMBL/GenBank/DDBJ whole genome shotgun (WGS) entry which is preliminary data.</text>
</comment>
<evidence type="ECO:0000256" key="9">
    <source>
        <dbReference type="ARBA" id="ARBA00022946"/>
    </source>
</evidence>
<dbReference type="AlphaFoldDB" id="A0A834KMJ0"/>
<evidence type="ECO:0000256" key="13">
    <source>
        <dbReference type="ARBA" id="ARBA00057148"/>
    </source>
</evidence>
<evidence type="ECO:0000256" key="8">
    <source>
        <dbReference type="ARBA" id="ARBA00022927"/>
    </source>
</evidence>
<dbReference type="GO" id="GO:0030150">
    <property type="term" value="P:protein import into mitochondrial matrix"/>
    <property type="evidence" value="ECO:0007669"/>
    <property type="project" value="InterPro"/>
</dbReference>
<keyword evidence="9" id="KW-0809">Transit peptide</keyword>
<dbReference type="SMART" id="SM00978">
    <property type="entry name" value="Tim44"/>
    <property type="match status" value="1"/>
</dbReference>
<evidence type="ECO:0000256" key="7">
    <source>
        <dbReference type="ARBA" id="ARBA00022840"/>
    </source>
</evidence>
<keyword evidence="10 16" id="KW-0811">Translocation</keyword>
<evidence type="ECO:0000313" key="19">
    <source>
        <dbReference type="EMBL" id="KAF7409327.1"/>
    </source>
</evidence>
<keyword evidence="11 16" id="KW-0496">Mitochondrion</keyword>
<comment type="similarity">
    <text evidence="2 16">Belongs to the Tim44 family.</text>
</comment>
<comment type="subcellular location">
    <subcellularLocation>
        <location evidence="1">Mitochondrion inner membrane</location>
        <topology evidence="1">Peripheral membrane protein</topology>
        <orientation evidence="1">Matrix side</orientation>
    </subcellularLocation>
</comment>
<evidence type="ECO:0000313" key="20">
    <source>
        <dbReference type="Proteomes" id="UP000600918"/>
    </source>
</evidence>
<dbReference type="InterPro" id="IPR039544">
    <property type="entry name" value="Tim44-like"/>
</dbReference>
<dbReference type="Proteomes" id="UP000600918">
    <property type="component" value="Unassembled WGS sequence"/>
</dbReference>
<dbReference type="EMBL" id="JACSDY010000014">
    <property type="protein sequence ID" value="KAF7409327.1"/>
    <property type="molecule type" value="Genomic_DNA"/>
</dbReference>
<proteinExistence type="inferred from homology"/>
<dbReference type="InterPro" id="IPR017303">
    <property type="entry name" value="Tim44"/>
</dbReference>
<keyword evidence="17" id="KW-0175">Coiled coil</keyword>
<evidence type="ECO:0000256" key="16">
    <source>
        <dbReference type="PIRNR" id="PIRNR037871"/>
    </source>
</evidence>
<comment type="subunit">
    <text evidence="14">Probable component of the PAM complex at least composed of a mitochondrial HSP70 protein, GRPEL1 or GRPEL2, TIMM44, TIMM16/PAM16 and TIMM14/DNAJC19. The complex interacts with the TIMM23 component of the TIM23 complex. Interacts with SLC25A4/ANT1 and SLC25A5/ANT2; leading to inhibit the presequence translocase TIMM23, thereby promoting stabilization of PINK1.</text>
</comment>
<keyword evidence="4" id="KW-0597">Phosphoprotein</keyword>
<organism evidence="19 20">
    <name type="scientific">Vespula pensylvanica</name>
    <name type="common">Western yellow jacket</name>
    <name type="synonym">Wasp</name>
    <dbReference type="NCBI Taxonomy" id="30213"/>
    <lineage>
        <taxon>Eukaryota</taxon>
        <taxon>Metazoa</taxon>
        <taxon>Ecdysozoa</taxon>
        <taxon>Arthropoda</taxon>
        <taxon>Hexapoda</taxon>
        <taxon>Insecta</taxon>
        <taxon>Pterygota</taxon>
        <taxon>Neoptera</taxon>
        <taxon>Endopterygota</taxon>
        <taxon>Hymenoptera</taxon>
        <taxon>Apocrita</taxon>
        <taxon>Aculeata</taxon>
        <taxon>Vespoidea</taxon>
        <taxon>Vespidae</taxon>
        <taxon>Vespinae</taxon>
        <taxon>Vespula</taxon>
    </lineage>
</organism>